<evidence type="ECO:0000313" key="3">
    <source>
        <dbReference type="Proteomes" id="UP000194860"/>
    </source>
</evidence>
<evidence type="ECO:0000256" key="1">
    <source>
        <dbReference type="SAM" id="Coils"/>
    </source>
</evidence>
<keyword evidence="1" id="KW-0175">Coiled coil</keyword>
<gene>
    <name evidence="2" type="ORF">BK732_27315</name>
</gene>
<dbReference type="AlphaFoldDB" id="A0A243A4Y0"/>
<organism evidence="2 3">
    <name type="scientific">Bacillus thuringiensis serovar navarrensis</name>
    <dbReference type="NCBI Taxonomy" id="339658"/>
    <lineage>
        <taxon>Bacteria</taxon>
        <taxon>Bacillati</taxon>
        <taxon>Bacillota</taxon>
        <taxon>Bacilli</taxon>
        <taxon>Bacillales</taxon>
        <taxon>Bacillaceae</taxon>
        <taxon>Bacillus</taxon>
        <taxon>Bacillus cereus group</taxon>
    </lineage>
</organism>
<evidence type="ECO:0000313" key="2">
    <source>
        <dbReference type="EMBL" id="OTY12393.1"/>
    </source>
</evidence>
<accession>A0A243A4Y0</accession>
<dbReference type="RefSeq" id="WP_088034507.1">
    <property type="nucleotide sequence ID" value="NZ_NFDG01000128.1"/>
</dbReference>
<reference evidence="2 3" key="1">
    <citation type="submission" date="2016-10" db="EMBL/GenBank/DDBJ databases">
        <title>Comparative genomics of Bacillus thuringiensis reveals a path to pathogens against multiple invertebrate hosts.</title>
        <authorList>
            <person name="Zheng J."/>
            <person name="Gao Q."/>
            <person name="Liu H."/>
            <person name="Peng D."/>
            <person name="Ruan L."/>
            <person name="Sun M."/>
        </authorList>
    </citation>
    <scope>NUCLEOTIDE SEQUENCE [LARGE SCALE GENOMIC DNA]</scope>
    <source>
        <strain evidence="2">BGSC 4BM1</strain>
    </source>
</reference>
<name>A0A243A4Y0_BACTU</name>
<dbReference type="Proteomes" id="UP000194860">
    <property type="component" value="Unassembled WGS sequence"/>
</dbReference>
<proteinExistence type="predicted"/>
<sequence length="102" mass="12220">MTHKYDRLHDLVLPGDFSFANKLHNCMVACIHNMFYAKSAEESNRWEEELERCMKEFKMLRDTKEEHEASMSYRVVIKDLRARGVNASLVRRRKPFIYHLAE</sequence>
<comment type="caution">
    <text evidence="2">The sequence shown here is derived from an EMBL/GenBank/DDBJ whole genome shotgun (WGS) entry which is preliminary data.</text>
</comment>
<feature type="coiled-coil region" evidence="1">
    <location>
        <begin position="36"/>
        <end position="70"/>
    </location>
</feature>
<dbReference type="EMBL" id="NFDG01000128">
    <property type="protein sequence ID" value="OTY12393.1"/>
    <property type="molecule type" value="Genomic_DNA"/>
</dbReference>
<protein>
    <submittedName>
        <fullName evidence="2">Uncharacterized protein</fullName>
    </submittedName>
</protein>